<dbReference type="EMBL" id="JMIW01000001">
    <property type="protein sequence ID" value="KEO91673.1"/>
    <property type="molecule type" value="Genomic_DNA"/>
</dbReference>
<evidence type="ECO:0000256" key="1">
    <source>
        <dbReference type="SAM" id="Phobius"/>
    </source>
</evidence>
<reference evidence="3 4" key="1">
    <citation type="submission" date="2014-04" db="EMBL/GenBank/DDBJ databases">
        <title>A comprehensive comparison of genomes of Erythrobacter spp. strains.</title>
        <authorList>
            <person name="Zheng Q."/>
        </authorList>
    </citation>
    <scope>NUCLEOTIDE SEQUENCE [LARGE SCALE GENOMIC DNA]</scope>
    <source>
        <strain evidence="3 4">DSM 6997</strain>
    </source>
</reference>
<keyword evidence="1" id="KW-0472">Membrane</keyword>
<feature type="transmembrane region" description="Helical" evidence="1">
    <location>
        <begin position="126"/>
        <end position="155"/>
    </location>
</feature>
<feature type="chain" id="PRO_5001697247" evidence="2">
    <location>
        <begin position="18"/>
        <end position="166"/>
    </location>
</feature>
<feature type="transmembrane region" description="Helical" evidence="1">
    <location>
        <begin position="88"/>
        <end position="106"/>
    </location>
</feature>
<proteinExistence type="predicted"/>
<comment type="caution">
    <text evidence="3">The sequence shown here is derived from an EMBL/GenBank/DDBJ whole genome shotgun (WGS) entry which is preliminary data.</text>
</comment>
<accession>A0A074MIK2</accession>
<organism evidence="3 4">
    <name type="scientific">Erythrobacter longus</name>
    <dbReference type="NCBI Taxonomy" id="1044"/>
    <lineage>
        <taxon>Bacteria</taxon>
        <taxon>Pseudomonadati</taxon>
        <taxon>Pseudomonadota</taxon>
        <taxon>Alphaproteobacteria</taxon>
        <taxon>Sphingomonadales</taxon>
        <taxon>Erythrobacteraceae</taxon>
        <taxon>Erythrobacter/Porphyrobacter group</taxon>
        <taxon>Erythrobacter</taxon>
    </lineage>
</organism>
<sequence length="166" mass="17748">MWLISLAVFALVMAASASITQGDVTFGIIDHQAAGTASRVDEIQAQWREGGVLSLAIIAMMADLAWIWIYALGSYLAGREFATKRRGVLRFLGLFICAAAIVFGITDYTETISQFIQLLQGEGSDTLAGIAAFMQPIKIAAFMAAFIGVIVAMVADRFTGRSATNS</sequence>
<evidence type="ECO:0000313" key="4">
    <source>
        <dbReference type="Proteomes" id="UP000027647"/>
    </source>
</evidence>
<evidence type="ECO:0000313" key="3">
    <source>
        <dbReference type="EMBL" id="KEO91673.1"/>
    </source>
</evidence>
<dbReference type="Proteomes" id="UP000027647">
    <property type="component" value="Unassembled WGS sequence"/>
</dbReference>
<dbReference type="AlphaFoldDB" id="A0A074MIK2"/>
<evidence type="ECO:0000256" key="2">
    <source>
        <dbReference type="SAM" id="SignalP"/>
    </source>
</evidence>
<gene>
    <name evidence="3" type="ORF">EH31_03100</name>
</gene>
<feature type="signal peptide" evidence="2">
    <location>
        <begin position="1"/>
        <end position="17"/>
    </location>
</feature>
<dbReference type="STRING" id="1044.EH31_03100"/>
<keyword evidence="1" id="KW-0812">Transmembrane</keyword>
<name>A0A074MIK2_ERYLO</name>
<keyword evidence="1" id="KW-1133">Transmembrane helix</keyword>
<feature type="transmembrane region" description="Helical" evidence="1">
    <location>
        <begin position="52"/>
        <end position="76"/>
    </location>
</feature>
<protein>
    <submittedName>
        <fullName evidence="3">Uncharacterized protein</fullName>
    </submittedName>
</protein>
<keyword evidence="4" id="KW-1185">Reference proteome</keyword>
<keyword evidence="2" id="KW-0732">Signal</keyword>